<evidence type="ECO:0000313" key="3">
    <source>
        <dbReference type="Proteomes" id="UP000317722"/>
    </source>
</evidence>
<evidence type="ECO:0000256" key="1">
    <source>
        <dbReference type="SAM" id="SignalP"/>
    </source>
</evidence>
<protein>
    <recommendedName>
        <fullName evidence="4">Thioredoxin domain-containing protein</fullName>
    </recommendedName>
</protein>
<name>A0A502CX33_9MICO</name>
<dbReference type="OrthoDB" id="3338975at2"/>
<feature type="chain" id="PRO_5038377200" description="Thioredoxin domain-containing protein" evidence="1">
    <location>
        <begin position="25"/>
        <end position="361"/>
    </location>
</feature>
<dbReference type="EMBL" id="RCZM01000002">
    <property type="protein sequence ID" value="TPG18145.1"/>
    <property type="molecule type" value="Genomic_DNA"/>
</dbReference>
<gene>
    <name evidence="2" type="ORF">EAH86_07020</name>
</gene>
<keyword evidence="1" id="KW-0732">Signal</keyword>
<reference evidence="2 3" key="1">
    <citation type="journal article" date="2019" name="Environ. Microbiol.">
        <title>Species interactions and distinct microbial communities in high Arctic permafrost affected cryosols are associated with the CH4 and CO2 gas fluxes.</title>
        <authorList>
            <person name="Altshuler I."/>
            <person name="Hamel J."/>
            <person name="Turney S."/>
            <person name="Magnuson E."/>
            <person name="Levesque R."/>
            <person name="Greer C."/>
            <person name="Whyte L.G."/>
        </authorList>
    </citation>
    <scope>NUCLEOTIDE SEQUENCE [LARGE SCALE GENOMIC DNA]</scope>
    <source>
        <strain evidence="2 3">S9.3A</strain>
    </source>
</reference>
<dbReference type="Proteomes" id="UP000317722">
    <property type="component" value="Unassembled WGS sequence"/>
</dbReference>
<comment type="caution">
    <text evidence="2">The sequence shown here is derived from an EMBL/GenBank/DDBJ whole genome shotgun (WGS) entry which is preliminary data.</text>
</comment>
<evidence type="ECO:0000313" key="2">
    <source>
        <dbReference type="EMBL" id="TPG18145.1"/>
    </source>
</evidence>
<evidence type="ECO:0008006" key="4">
    <source>
        <dbReference type="Google" id="ProtNLM"/>
    </source>
</evidence>
<keyword evidence="3" id="KW-1185">Reference proteome</keyword>
<proteinExistence type="predicted"/>
<dbReference type="AlphaFoldDB" id="A0A502CX33"/>
<feature type="signal peptide" evidence="1">
    <location>
        <begin position="1"/>
        <end position="24"/>
    </location>
</feature>
<accession>A0A502CX33</accession>
<organism evidence="2 3">
    <name type="scientific">Pedococcus bigeumensis</name>
    <dbReference type="NCBI Taxonomy" id="433644"/>
    <lineage>
        <taxon>Bacteria</taxon>
        <taxon>Bacillati</taxon>
        <taxon>Actinomycetota</taxon>
        <taxon>Actinomycetes</taxon>
        <taxon>Micrococcales</taxon>
        <taxon>Intrasporangiaceae</taxon>
        <taxon>Pedococcus</taxon>
    </lineage>
</organism>
<dbReference type="RefSeq" id="WP_140738161.1">
    <property type="nucleotide sequence ID" value="NZ_RCZM01000002.1"/>
</dbReference>
<sequence>MRPNQLLPTAIGAVLLTLPLAACGTDLGAQGIPLSTNAFDAAVGEVKAAGKPAYYLGSKADDLPLTSLDLVEENAPAFQVEADYGTCESAGDGGCSAPVVVSTNDWHPDVQGLTCRRLEPQLGVPAGVLMGELTLTTGRLVVTVSDFRGRGASDDVQPAVSLLSQLRSVVASQPLGTLPPPDPDVAAWMDDVCGSTPGREVSHPLEAAQHPLDNSHVPDFTVERLGGGQLTWADYRRKPVVIVVGPVPQVSTTVRRLQPLLATSPSHPTLLGLVTDPTGDKFNPRPVADIERAAGALPVPVGYAAVPLSAVWFLDAASNTGVDVGMDGCVVAFVDAAGAVVHFATPSTPDGQLTEWARALG</sequence>